<dbReference type="AlphaFoldDB" id="A0A7J7MJ46"/>
<proteinExistence type="predicted"/>
<organism evidence="1 2">
    <name type="scientific">Kingdonia uniflora</name>
    <dbReference type="NCBI Taxonomy" id="39325"/>
    <lineage>
        <taxon>Eukaryota</taxon>
        <taxon>Viridiplantae</taxon>
        <taxon>Streptophyta</taxon>
        <taxon>Embryophyta</taxon>
        <taxon>Tracheophyta</taxon>
        <taxon>Spermatophyta</taxon>
        <taxon>Magnoliopsida</taxon>
        <taxon>Ranunculales</taxon>
        <taxon>Circaeasteraceae</taxon>
        <taxon>Kingdonia</taxon>
    </lineage>
</organism>
<gene>
    <name evidence="1" type="ORF">GIB67_032360</name>
</gene>
<protein>
    <submittedName>
        <fullName evidence="1">Uncharacterized protein</fullName>
    </submittedName>
</protein>
<dbReference type="Proteomes" id="UP000541444">
    <property type="component" value="Unassembled WGS sequence"/>
</dbReference>
<evidence type="ECO:0000313" key="1">
    <source>
        <dbReference type="EMBL" id="KAF6154748.1"/>
    </source>
</evidence>
<dbReference type="EMBL" id="JACGCM010001456">
    <property type="protein sequence ID" value="KAF6154748.1"/>
    <property type="molecule type" value="Genomic_DNA"/>
</dbReference>
<keyword evidence="2" id="KW-1185">Reference proteome</keyword>
<name>A0A7J7MJ46_9MAGN</name>
<sequence>MKAVRAAMDFVAIRWIFIKFNNQLDKVIQEIEAKRISKNVYRTLIENLDKFLARYSEIFSLYESHFKHPGLCWDLNRTLWTLEYYSGSKFNRIPGSSLVGVDDIKDENTDDQIGFLNCWMGRDAAELVEPLPYSSGAGAKMDGLSEFEFYICSSKFIY</sequence>
<accession>A0A7J7MJ46</accession>
<comment type="caution">
    <text evidence="1">The sequence shown here is derived from an EMBL/GenBank/DDBJ whole genome shotgun (WGS) entry which is preliminary data.</text>
</comment>
<evidence type="ECO:0000313" key="2">
    <source>
        <dbReference type="Proteomes" id="UP000541444"/>
    </source>
</evidence>
<reference evidence="1 2" key="1">
    <citation type="journal article" date="2020" name="IScience">
        <title>Genome Sequencing of the Endangered Kingdonia uniflora (Circaeasteraceae, Ranunculales) Reveals Potential Mechanisms of Evolutionary Specialization.</title>
        <authorList>
            <person name="Sun Y."/>
            <person name="Deng T."/>
            <person name="Zhang A."/>
            <person name="Moore M.J."/>
            <person name="Landis J.B."/>
            <person name="Lin N."/>
            <person name="Zhang H."/>
            <person name="Zhang X."/>
            <person name="Huang J."/>
            <person name="Zhang X."/>
            <person name="Sun H."/>
            <person name="Wang H."/>
        </authorList>
    </citation>
    <scope>NUCLEOTIDE SEQUENCE [LARGE SCALE GENOMIC DNA]</scope>
    <source>
        <strain evidence="1">TB1705</strain>
        <tissue evidence="1">Leaf</tissue>
    </source>
</reference>